<proteinExistence type="predicted"/>
<accession>A0A2P5D001</accession>
<gene>
    <name evidence="1" type="ORF">PanWU01x14_108550</name>
</gene>
<name>A0A2P5D001_PARAD</name>
<dbReference type="EMBL" id="JXTB01000078">
    <property type="protein sequence ID" value="PON66613.1"/>
    <property type="molecule type" value="Genomic_DNA"/>
</dbReference>
<evidence type="ECO:0000313" key="2">
    <source>
        <dbReference type="Proteomes" id="UP000237105"/>
    </source>
</evidence>
<sequence>MFLREKYLMMRILRRILRKILRKIQEKMKLSILTIRSSSKDANLASVAQGQIVEHEGACAGPSFSHSHHLPSFHALCLGFYHIGFYHMHLILDPATHRYVTNISCSSSEHSS</sequence>
<keyword evidence="2" id="KW-1185">Reference proteome</keyword>
<protein>
    <submittedName>
        <fullName evidence="1">Uncharacterized protein</fullName>
    </submittedName>
</protein>
<dbReference type="AlphaFoldDB" id="A0A2P5D001"/>
<organism evidence="1 2">
    <name type="scientific">Parasponia andersonii</name>
    <name type="common">Sponia andersonii</name>
    <dbReference type="NCBI Taxonomy" id="3476"/>
    <lineage>
        <taxon>Eukaryota</taxon>
        <taxon>Viridiplantae</taxon>
        <taxon>Streptophyta</taxon>
        <taxon>Embryophyta</taxon>
        <taxon>Tracheophyta</taxon>
        <taxon>Spermatophyta</taxon>
        <taxon>Magnoliopsida</taxon>
        <taxon>eudicotyledons</taxon>
        <taxon>Gunneridae</taxon>
        <taxon>Pentapetalae</taxon>
        <taxon>rosids</taxon>
        <taxon>fabids</taxon>
        <taxon>Rosales</taxon>
        <taxon>Cannabaceae</taxon>
        <taxon>Parasponia</taxon>
    </lineage>
</organism>
<reference evidence="2" key="1">
    <citation type="submission" date="2016-06" db="EMBL/GenBank/DDBJ databases">
        <title>Parallel loss of symbiosis genes in relatives of nitrogen-fixing non-legume Parasponia.</title>
        <authorList>
            <person name="Van Velzen R."/>
            <person name="Holmer R."/>
            <person name="Bu F."/>
            <person name="Rutten L."/>
            <person name="Van Zeijl A."/>
            <person name="Liu W."/>
            <person name="Santuari L."/>
            <person name="Cao Q."/>
            <person name="Sharma T."/>
            <person name="Shen D."/>
            <person name="Roswanjaya Y."/>
            <person name="Wardhani T."/>
            <person name="Kalhor M.S."/>
            <person name="Jansen J."/>
            <person name="Van den Hoogen J."/>
            <person name="Gungor B."/>
            <person name="Hartog M."/>
            <person name="Hontelez J."/>
            <person name="Verver J."/>
            <person name="Yang W.-C."/>
            <person name="Schijlen E."/>
            <person name="Repin R."/>
            <person name="Schilthuizen M."/>
            <person name="Schranz E."/>
            <person name="Heidstra R."/>
            <person name="Miyata K."/>
            <person name="Fedorova E."/>
            <person name="Kohlen W."/>
            <person name="Bisseling T."/>
            <person name="Smit S."/>
            <person name="Geurts R."/>
        </authorList>
    </citation>
    <scope>NUCLEOTIDE SEQUENCE [LARGE SCALE GENOMIC DNA]</scope>
    <source>
        <strain evidence="2">cv. WU1-14</strain>
    </source>
</reference>
<comment type="caution">
    <text evidence="1">The sequence shown here is derived from an EMBL/GenBank/DDBJ whole genome shotgun (WGS) entry which is preliminary data.</text>
</comment>
<evidence type="ECO:0000313" key="1">
    <source>
        <dbReference type="EMBL" id="PON66613.1"/>
    </source>
</evidence>
<dbReference type="Proteomes" id="UP000237105">
    <property type="component" value="Unassembled WGS sequence"/>
</dbReference>